<evidence type="ECO:0000256" key="1">
    <source>
        <dbReference type="SAM" id="Coils"/>
    </source>
</evidence>
<dbReference type="Gene3D" id="1.20.5.340">
    <property type="match status" value="1"/>
</dbReference>
<reference evidence="2 3" key="1">
    <citation type="submission" date="2023-05" db="EMBL/GenBank/DDBJ databases">
        <title>Rombocin, a short stable natural nisin variant, displays selective antimicrobial activity against Listeria monocytogenes and employs dual mode of action to kill target bacterial strains.</title>
        <authorList>
            <person name="Wambui J."/>
            <person name="Stephan R."/>
            <person name="Kuipers O.P."/>
        </authorList>
    </citation>
    <scope>NUCLEOTIDE SEQUENCE [LARGE SCALE GENOMIC DNA]</scope>
    <source>
        <strain evidence="2 3">RC002</strain>
    </source>
</reference>
<keyword evidence="3" id="KW-1185">Reference proteome</keyword>
<dbReference type="Proteomes" id="UP001301012">
    <property type="component" value="Unassembled WGS sequence"/>
</dbReference>
<proteinExistence type="predicted"/>
<evidence type="ECO:0008006" key="4">
    <source>
        <dbReference type="Google" id="ProtNLM"/>
    </source>
</evidence>
<accession>A0ABT7E7P2</accession>
<evidence type="ECO:0000313" key="3">
    <source>
        <dbReference type="Proteomes" id="UP001301012"/>
    </source>
</evidence>
<evidence type="ECO:0000313" key="2">
    <source>
        <dbReference type="EMBL" id="MDK2562953.1"/>
    </source>
</evidence>
<sequence>MDDKILELLQQMNSKMDNLTDKVDRLEIKVDTIDVQQKENTQILRALESAKDVHFAKLDKIENDVAHLNGEVKNIRVNLNAVEGITAKNWNDIIDMKKLMQ</sequence>
<gene>
    <name evidence="2" type="ORF">QOZ84_05305</name>
</gene>
<protein>
    <recommendedName>
        <fullName evidence="4">Plasmid-related protein</fullName>
    </recommendedName>
</protein>
<organism evidence="2 3">
    <name type="scientific">Romboutsia sedimentorum</name>
    <dbReference type="NCBI Taxonomy" id="1368474"/>
    <lineage>
        <taxon>Bacteria</taxon>
        <taxon>Bacillati</taxon>
        <taxon>Bacillota</taxon>
        <taxon>Clostridia</taxon>
        <taxon>Peptostreptococcales</taxon>
        <taxon>Peptostreptococcaceae</taxon>
        <taxon>Romboutsia</taxon>
    </lineage>
</organism>
<dbReference type="EMBL" id="JASKYM010000002">
    <property type="protein sequence ID" value="MDK2562953.1"/>
    <property type="molecule type" value="Genomic_DNA"/>
</dbReference>
<keyword evidence="1" id="KW-0175">Coiled coil</keyword>
<dbReference type="RefSeq" id="WP_284131923.1">
    <property type="nucleotide sequence ID" value="NZ_JASKYM010000002.1"/>
</dbReference>
<feature type="coiled-coil region" evidence="1">
    <location>
        <begin position="9"/>
        <end position="78"/>
    </location>
</feature>
<name>A0ABT7E7P2_9FIRM</name>
<comment type="caution">
    <text evidence="2">The sequence shown here is derived from an EMBL/GenBank/DDBJ whole genome shotgun (WGS) entry which is preliminary data.</text>
</comment>